<dbReference type="PROSITE" id="PS51257">
    <property type="entry name" value="PROKAR_LIPOPROTEIN"/>
    <property type="match status" value="1"/>
</dbReference>
<dbReference type="EMBL" id="AP021879">
    <property type="protein sequence ID" value="BBO90020.1"/>
    <property type="molecule type" value="Genomic_DNA"/>
</dbReference>
<dbReference type="Proteomes" id="UP000422108">
    <property type="component" value="Chromosome"/>
</dbReference>
<dbReference type="AlphaFoldDB" id="A0A5K8ADK0"/>
<dbReference type="RefSeq" id="WP_155311122.1">
    <property type="nucleotide sequence ID" value="NZ_AP021879.1"/>
</dbReference>
<sequence length="189" mass="21324">MKTVRFIVILMGLFAFLLIGCAHNITPRLHSVFETEYLNSQTSVKPIDLQTTGRCPGVRTLRVVNKESRTDIYTVYSVAGTSYTIVPTEYVNLVARYIEDKLHESNVPVDKKNGKEIYVWMEEVHADGTWSFGCNVKLKIAIPEIDYTHVYSGYEGSGIIMNAIGYATNLAIVEFIKDPVVEKYIQCSD</sequence>
<reference evidence="1 2" key="1">
    <citation type="submission" date="2019-11" db="EMBL/GenBank/DDBJ databases">
        <title>Comparative genomics of hydrocarbon-degrading Desulfosarcina strains.</title>
        <authorList>
            <person name="Watanabe M."/>
            <person name="Kojima H."/>
            <person name="Fukui M."/>
        </authorList>
    </citation>
    <scope>NUCLEOTIDE SEQUENCE [LARGE SCALE GENOMIC DNA]</scope>
    <source>
        <strain evidence="2">oXyS1</strain>
    </source>
</reference>
<organism evidence="1 2">
    <name type="scientific">Desulfosarcina ovata subsp. ovata</name>
    <dbReference type="NCBI Taxonomy" id="2752305"/>
    <lineage>
        <taxon>Bacteria</taxon>
        <taxon>Pseudomonadati</taxon>
        <taxon>Thermodesulfobacteriota</taxon>
        <taxon>Desulfobacteria</taxon>
        <taxon>Desulfobacterales</taxon>
        <taxon>Desulfosarcinaceae</taxon>
        <taxon>Desulfosarcina</taxon>
    </lineage>
</organism>
<proteinExistence type="predicted"/>
<evidence type="ECO:0000313" key="1">
    <source>
        <dbReference type="EMBL" id="BBO90020.1"/>
    </source>
</evidence>
<evidence type="ECO:0000313" key="2">
    <source>
        <dbReference type="Proteomes" id="UP000422108"/>
    </source>
</evidence>
<gene>
    <name evidence="1" type="ORF">DSCOOX_32000</name>
</gene>
<keyword evidence="2" id="KW-1185">Reference proteome</keyword>
<protein>
    <recommendedName>
        <fullName evidence="3">Lipoprotein</fullName>
    </recommendedName>
</protein>
<name>A0A5K8ADK0_9BACT</name>
<evidence type="ECO:0008006" key="3">
    <source>
        <dbReference type="Google" id="ProtNLM"/>
    </source>
</evidence>
<accession>A0A5K8ADK0</accession>